<reference evidence="2 3" key="1">
    <citation type="submission" date="2020-08" db="EMBL/GenBank/DDBJ databases">
        <authorList>
            <person name="Liu C."/>
            <person name="Sun Q."/>
        </authorList>
    </citation>
    <scope>NUCLEOTIDE SEQUENCE [LARGE SCALE GENOMIC DNA]</scope>
    <source>
        <strain evidence="2 3">NSJ-59</strain>
    </source>
</reference>
<dbReference type="Proteomes" id="UP000606870">
    <property type="component" value="Unassembled WGS sequence"/>
</dbReference>
<evidence type="ECO:0000313" key="2">
    <source>
        <dbReference type="EMBL" id="MBC3535945.1"/>
    </source>
</evidence>
<dbReference type="GO" id="GO:0016787">
    <property type="term" value="F:hydrolase activity"/>
    <property type="evidence" value="ECO:0007669"/>
    <property type="project" value="UniProtKB-KW"/>
</dbReference>
<comment type="caution">
    <text evidence="2">The sequence shown here is derived from an EMBL/GenBank/DDBJ whole genome shotgun (WGS) entry which is preliminary data.</text>
</comment>
<evidence type="ECO:0000313" key="3">
    <source>
        <dbReference type="Proteomes" id="UP000606870"/>
    </source>
</evidence>
<gene>
    <name evidence="2" type="ORF">H8J70_01540</name>
</gene>
<dbReference type="Pfam" id="PF08282">
    <property type="entry name" value="Hydrolase_3"/>
    <property type="match status" value="1"/>
</dbReference>
<dbReference type="InterPro" id="IPR023214">
    <property type="entry name" value="HAD_sf"/>
</dbReference>
<dbReference type="Gene3D" id="3.40.50.1000">
    <property type="entry name" value="HAD superfamily/HAD-like"/>
    <property type="match status" value="1"/>
</dbReference>
<feature type="domain" description="RCK C-terminal" evidence="1">
    <location>
        <begin position="33"/>
        <end position="119"/>
    </location>
</feature>
<proteinExistence type="predicted"/>
<dbReference type="PANTHER" id="PTHR10000:SF55">
    <property type="entry name" value="5-AMINO-6-(5-PHOSPHO-D-RIBITYLAMINO)URACIL PHOSPHATASE YCSE"/>
    <property type="match status" value="1"/>
</dbReference>
<dbReference type="PANTHER" id="PTHR10000">
    <property type="entry name" value="PHOSPHOSERINE PHOSPHATASE"/>
    <property type="match status" value="1"/>
</dbReference>
<dbReference type="InterPro" id="IPR006037">
    <property type="entry name" value="RCK_C"/>
</dbReference>
<organism evidence="2 3">
    <name type="scientific">Megasphaera hominis</name>
    <dbReference type="NCBI Taxonomy" id="159836"/>
    <lineage>
        <taxon>Bacteria</taxon>
        <taxon>Bacillati</taxon>
        <taxon>Bacillota</taxon>
        <taxon>Negativicutes</taxon>
        <taxon>Veillonellales</taxon>
        <taxon>Veillonellaceae</taxon>
        <taxon>Megasphaera</taxon>
    </lineage>
</organism>
<dbReference type="EMBL" id="JACOGK010000003">
    <property type="protein sequence ID" value="MBC3535945.1"/>
    <property type="molecule type" value="Genomic_DNA"/>
</dbReference>
<dbReference type="InterPro" id="IPR036412">
    <property type="entry name" value="HAD-like_sf"/>
</dbReference>
<protein>
    <submittedName>
        <fullName evidence="2">HAD hydrolase family protein</fullName>
    </submittedName>
</protein>
<sequence length="230" mass="25067">MFQEETYRPGDREAIRAFQAQGGLFGISTGRSLTGVRQATGDNVAYDFYILANGSLVLDKHLRTLQKKVVPMSLVRSLYDRYGKLENSVIQAGDTVYTFGPADNPMQTHIDDFEELDGKDIYGISFYTGSEDRAKEMAGDAQQHYGRTIEAYANTVVLDIVGAGCSKGQALETVRQALALERVGAIGDSYNDISMLESADISFTFSYAPQPVQASAGHIVGSVREALTLL</sequence>
<dbReference type="Gene3D" id="3.30.1240.10">
    <property type="match status" value="1"/>
</dbReference>
<keyword evidence="3" id="KW-1185">Reference proteome</keyword>
<dbReference type="PROSITE" id="PS51202">
    <property type="entry name" value="RCK_C"/>
    <property type="match status" value="1"/>
</dbReference>
<name>A0ABR6VFB3_9FIRM</name>
<evidence type="ECO:0000259" key="1">
    <source>
        <dbReference type="PROSITE" id="PS51202"/>
    </source>
</evidence>
<dbReference type="SUPFAM" id="SSF56784">
    <property type="entry name" value="HAD-like"/>
    <property type="match status" value="1"/>
</dbReference>
<keyword evidence="2" id="KW-0378">Hydrolase</keyword>
<accession>A0ABR6VFB3</accession>